<dbReference type="SMART" id="SM00895">
    <property type="entry name" value="FCD"/>
    <property type="match status" value="1"/>
</dbReference>
<dbReference type="PROSITE" id="PS50949">
    <property type="entry name" value="HTH_GNTR"/>
    <property type="match status" value="1"/>
</dbReference>
<dbReference type="InterPro" id="IPR036388">
    <property type="entry name" value="WH-like_DNA-bd_sf"/>
</dbReference>
<evidence type="ECO:0000313" key="6">
    <source>
        <dbReference type="Proteomes" id="UP000632454"/>
    </source>
</evidence>
<accession>A0ABQ1V641</accession>
<dbReference type="SMART" id="SM00345">
    <property type="entry name" value="HTH_GNTR"/>
    <property type="match status" value="1"/>
</dbReference>
<dbReference type="PRINTS" id="PR00035">
    <property type="entry name" value="HTHGNTR"/>
</dbReference>
<dbReference type="Proteomes" id="UP000632454">
    <property type="component" value="Unassembled WGS sequence"/>
</dbReference>
<keyword evidence="3" id="KW-0804">Transcription</keyword>
<keyword evidence="2" id="KW-0238">DNA-binding</keyword>
<dbReference type="CDD" id="cd07377">
    <property type="entry name" value="WHTH_GntR"/>
    <property type="match status" value="1"/>
</dbReference>
<organism evidence="5 6">
    <name type="scientific">Williamsia phyllosphaerae</name>
    <dbReference type="NCBI Taxonomy" id="885042"/>
    <lineage>
        <taxon>Bacteria</taxon>
        <taxon>Bacillati</taxon>
        <taxon>Actinomycetota</taxon>
        <taxon>Actinomycetes</taxon>
        <taxon>Mycobacteriales</taxon>
        <taxon>Nocardiaceae</taxon>
        <taxon>Williamsia</taxon>
    </lineage>
</organism>
<evidence type="ECO:0000256" key="2">
    <source>
        <dbReference type="ARBA" id="ARBA00023125"/>
    </source>
</evidence>
<dbReference type="PANTHER" id="PTHR43537">
    <property type="entry name" value="TRANSCRIPTIONAL REGULATOR, GNTR FAMILY"/>
    <property type="match status" value="1"/>
</dbReference>
<dbReference type="SUPFAM" id="SSF46785">
    <property type="entry name" value="Winged helix' DNA-binding domain"/>
    <property type="match status" value="1"/>
</dbReference>
<feature type="domain" description="HTH gntR-type" evidence="4">
    <location>
        <begin position="44"/>
        <end position="111"/>
    </location>
</feature>
<evidence type="ECO:0000256" key="1">
    <source>
        <dbReference type="ARBA" id="ARBA00023015"/>
    </source>
</evidence>
<dbReference type="InterPro" id="IPR000524">
    <property type="entry name" value="Tscrpt_reg_HTH_GntR"/>
</dbReference>
<dbReference type="EMBL" id="BMCS01000002">
    <property type="protein sequence ID" value="GGF37597.1"/>
    <property type="molecule type" value="Genomic_DNA"/>
</dbReference>
<evidence type="ECO:0000259" key="4">
    <source>
        <dbReference type="PROSITE" id="PS50949"/>
    </source>
</evidence>
<dbReference type="InterPro" id="IPR011711">
    <property type="entry name" value="GntR_C"/>
</dbReference>
<dbReference type="Pfam" id="PF07729">
    <property type="entry name" value="FCD"/>
    <property type="match status" value="1"/>
</dbReference>
<dbReference type="SUPFAM" id="SSF48008">
    <property type="entry name" value="GntR ligand-binding domain-like"/>
    <property type="match status" value="1"/>
</dbReference>
<evidence type="ECO:0000256" key="3">
    <source>
        <dbReference type="ARBA" id="ARBA00023163"/>
    </source>
</evidence>
<sequence>MESLTDLRDRKLTVDNCLSTVIPSQSQEVVIAPQSTALLGLAKTNLREQAVTALRAAITSGDLPPSSPLVETELSELLQISRGTLREALRQLQQEGLVSAGARGRLSVRHLDSKEIRDIFAVRAALEALAVRELAENPDRAELVDTLRRALEVMDAAGDDLEARIEADLDFHRHLSRLTGNETLVHSWSSLEGSIRMSIMFAGLDRAVGNMDVGKHSAIVDAIETGDANEASTAIESHMRWASANLIG</sequence>
<keyword evidence="1" id="KW-0805">Transcription regulation</keyword>
<dbReference type="Gene3D" id="1.10.10.10">
    <property type="entry name" value="Winged helix-like DNA-binding domain superfamily/Winged helix DNA-binding domain"/>
    <property type="match status" value="1"/>
</dbReference>
<evidence type="ECO:0000313" key="5">
    <source>
        <dbReference type="EMBL" id="GGF37597.1"/>
    </source>
</evidence>
<dbReference type="PANTHER" id="PTHR43537:SF5">
    <property type="entry name" value="UXU OPERON TRANSCRIPTIONAL REGULATOR"/>
    <property type="match status" value="1"/>
</dbReference>
<gene>
    <name evidence="5" type="ORF">GCM10007298_36720</name>
</gene>
<dbReference type="Pfam" id="PF00392">
    <property type="entry name" value="GntR"/>
    <property type="match status" value="1"/>
</dbReference>
<dbReference type="InterPro" id="IPR036390">
    <property type="entry name" value="WH_DNA-bd_sf"/>
</dbReference>
<protein>
    <submittedName>
        <fullName evidence="5">Transcriptional regulator, GntR family protein</fullName>
    </submittedName>
</protein>
<comment type="caution">
    <text evidence="5">The sequence shown here is derived from an EMBL/GenBank/DDBJ whole genome shotgun (WGS) entry which is preliminary data.</text>
</comment>
<reference evidence="6" key="1">
    <citation type="journal article" date="2019" name="Int. J. Syst. Evol. Microbiol.">
        <title>The Global Catalogue of Microorganisms (GCM) 10K type strain sequencing project: providing services to taxonomists for standard genome sequencing and annotation.</title>
        <authorList>
            <consortium name="The Broad Institute Genomics Platform"/>
            <consortium name="The Broad Institute Genome Sequencing Center for Infectious Disease"/>
            <person name="Wu L."/>
            <person name="Ma J."/>
        </authorList>
    </citation>
    <scope>NUCLEOTIDE SEQUENCE [LARGE SCALE GENOMIC DNA]</scope>
    <source>
        <strain evidence="6">CCM 7855</strain>
    </source>
</reference>
<proteinExistence type="predicted"/>
<keyword evidence="6" id="KW-1185">Reference proteome</keyword>
<dbReference type="Gene3D" id="1.20.120.530">
    <property type="entry name" value="GntR ligand-binding domain-like"/>
    <property type="match status" value="1"/>
</dbReference>
<name>A0ABQ1V641_9NOCA</name>
<dbReference type="InterPro" id="IPR008920">
    <property type="entry name" value="TF_FadR/GntR_C"/>
</dbReference>